<dbReference type="AlphaFoldDB" id="A0A1Z4N876"/>
<keyword evidence="3" id="KW-1185">Reference proteome</keyword>
<name>A0A1Z4N876_9CYAN</name>
<keyword evidence="1" id="KW-0472">Membrane</keyword>
<proteinExistence type="predicted"/>
<protein>
    <submittedName>
        <fullName evidence="2">Uncharacterized protein</fullName>
    </submittedName>
</protein>
<evidence type="ECO:0000256" key="1">
    <source>
        <dbReference type="SAM" id="Phobius"/>
    </source>
</evidence>
<dbReference type="RefSeq" id="WP_096581790.1">
    <property type="nucleotide sequence ID" value="NZ_CAWNJS010000001.1"/>
</dbReference>
<dbReference type="KEGG" id="ttq:NIES37_59330"/>
<reference evidence="2 3" key="1">
    <citation type="submission" date="2017-06" db="EMBL/GenBank/DDBJ databases">
        <title>Genome sequencing of cyanobaciteial culture collection at National Institute for Environmental Studies (NIES).</title>
        <authorList>
            <person name="Hirose Y."/>
            <person name="Shimura Y."/>
            <person name="Fujisawa T."/>
            <person name="Nakamura Y."/>
            <person name="Kawachi M."/>
        </authorList>
    </citation>
    <scope>NUCLEOTIDE SEQUENCE [LARGE SCALE GENOMIC DNA]</scope>
    <source>
        <strain evidence="2 3">NIES-37</strain>
    </source>
</reference>
<accession>A0A1Z4N876</accession>
<gene>
    <name evidence="2" type="ORF">NIES37_59330</name>
</gene>
<sequence>MQILKTENKKTSILPLFAVATLGLHLLTLLILMFHWSILQQLNKQTTLQSLVQLIDGQAITVDPQENIERYPETIRRFVGEAMTLMLTWSEKQPPKTVWDISSELVTPEFQPKFQTEITNLTANKQLENFNRATEQILVIQRISQPTQIAEGKWKVEMLANQLVFNGSDRLGESKPINKQIFVQAADEEVASLPNAPVPLQLAAYRIGEARLKIYKICDLQDKSCSEKLP</sequence>
<organism evidence="2 3">
    <name type="scientific">Tolypothrix tenuis PCC 7101</name>
    <dbReference type="NCBI Taxonomy" id="231146"/>
    <lineage>
        <taxon>Bacteria</taxon>
        <taxon>Bacillati</taxon>
        <taxon>Cyanobacteriota</taxon>
        <taxon>Cyanophyceae</taxon>
        <taxon>Nostocales</taxon>
        <taxon>Tolypothrichaceae</taxon>
        <taxon>Tolypothrix</taxon>
    </lineage>
</organism>
<evidence type="ECO:0000313" key="2">
    <source>
        <dbReference type="EMBL" id="BAZ01926.1"/>
    </source>
</evidence>
<keyword evidence="1" id="KW-1133">Transmembrane helix</keyword>
<feature type="transmembrane region" description="Helical" evidence="1">
    <location>
        <begin position="12"/>
        <end position="36"/>
    </location>
</feature>
<dbReference type="EMBL" id="AP018248">
    <property type="protein sequence ID" value="BAZ01926.1"/>
    <property type="molecule type" value="Genomic_DNA"/>
</dbReference>
<keyword evidence="1" id="KW-0812">Transmembrane</keyword>
<evidence type="ECO:0000313" key="3">
    <source>
        <dbReference type="Proteomes" id="UP000218785"/>
    </source>
</evidence>
<dbReference type="Proteomes" id="UP000218785">
    <property type="component" value="Chromosome"/>
</dbReference>